<evidence type="ECO:0000313" key="3">
    <source>
        <dbReference type="Proteomes" id="UP000033163"/>
    </source>
</evidence>
<feature type="signal peptide" evidence="1">
    <location>
        <begin position="1"/>
        <end position="24"/>
    </location>
</feature>
<dbReference type="AlphaFoldDB" id="A0A0E4HCA8"/>
<dbReference type="HOGENOM" id="CLU_773490_0_0_9"/>
<proteinExistence type="predicted"/>
<dbReference type="PATRIC" id="fig|1073571.4.peg.5006"/>
<gene>
    <name evidence="2" type="ORF">PRIO_4660</name>
</gene>
<evidence type="ECO:0000313" key="2">
    <source>
        <dbReference type="EMBL" id="CQR57062.1"/>
    </source>
</evidence>
<organism evidence="2 3">
    <name type="scientific">Paenibacillus riograndensis SBR5</name>
    <dbReference type="NCBI Taxonomy" id="1073571"/>
    <lineage>
        <taxon>Bacteria</taxon>
        <taxon>Bacillati</taxon>
        <taxon>Bacillota</taxon>
        <taxon>Bacilli</taxon>
        <taxon>Bacillales</taxon>
        <taxon>Paenibacillaceae</taxon>
        <taxon>Paenibacillus</taxon>
        <taxon>Paenibacillus sonchi group</taxon>
    </lineage>
</organism>
<dbReference type="EMBL" id="LN831776">
    <property type="protein sequence ID" value="CQR57062.1"/>
    <property type="molecule type" value="Genomic_DNA"/>
</dbReference>
<dbReference type="Proteomes" id="UP000033163">
    <property type="component" value="Chromosome I"/>
</dbReference>
<evidence type="ECO:0000256" key="1">
    <source>
        <dbReference type="SAM" id="SignalP"/>
    </source>
</evidence>
<name>A0A0E4HCA8_9BACL</name>
<dbReference type="RefSeq" id="WP_020428444.1">
    <property type="nucleotide sequence ID" value="NZ_AGBD01000637.1"/>
</dbReference>
<keyword evidence="1" id="KW-0732">Signal</keyword>
<accession>A0A0E4HCA8</accession>
<protein>
    <submittedName>
        <fullName evidence="2">Putative secreted protein</fullName>
    </submittedName>
</protein>
<dbReference type="KEGG" id="pri:PRIO_4660"/>
<reference evidence="3" key="1">
    <citation type="submission" date="2015-03" db="EMBL/GenBank/DDBJ databases">
        <authorList>
            <person name="Wibberg D."/>
        </authorList>
    </citation>
    <scope>NUCLEOTIDE SEQUENCE [LARGE SCALE GENOMIC DNA]</scope>
</reference>
<sequence>MRTLKALTLLSLLTLILSSAVSSAAATDVNLPYTVLDTDGISIVPAGEGRVVLNGTLFNTRTKQAVNLGIGAKEQILDVKTLSNPDKIIVLTRSKGQKILKYSFRMDGKLQQKSFINIRLGDQGKAQWTPGAAGTPEKVWVQRDKLFSVYKAPWNQAEASFDSTYRDTAYEYSNVIDWRASSSPYLVLEYDGSVIMGSQRYIAIVNMNDKSQQILEVDQNPYLDLQITGNKLAVTTNWLYQAFPANVEHPDSTRAQPLLSLIDLPAAASKVILNGKFEEKYDTASGWESELFGSQLYVKDVSAHSWSLYDLTGKSILSNQQAPPASGHEAHFIGWDTATREASFAIFSSSSQISVITLPVK</sequence>
<feature type="chain" id="PRO_5038728407" evidence="1">
    <location>
        <begin position="25"/>
        <end position="361"/>
    </location>
</feature>